<evidence type="ECO:0000313" key="3">
    <source>
        <dbReference type="Proteomes" id="UP000318288"/>
    </source>
</evidence>
<dbReference type="InterPro" id="IPR013325">
    <property type="entry name" value="RNA_pol_sigma_r2"/>
</dbReference>
<evidence type="ECO:0000313" key="2">
    <source>
        <dbReference type="EMBL" id="TWU48565.1"/>
    </source>
</evidence>
<dbReference type="RefSeq" id="WP_146459974.1">
    <property type="nucleotide sequence ID" value="NZ_SJPW01000006.1"/>
</dbReference>
<feature type="domain" description="RNA polymerase sigma-70 ECF-like HTH" evidence="1">
    <location>
        <begin position="9"/>
        <end position="194"/>
    </location>
</feature>
<organism evidence="2 3">
    <name type="scientific">Rubripirellula tenax</name>
    <dbReference type="NCBI Taxonomy" id="2528015"/>
    <lineage>
        <taxon>Bacteria</taxon>
        <taxon>Pseudomonadati</taxon>
        <taxon>Planctomycetota</taxon>
        <taxon>Planctomycetia</taxon>
        <taxon>Pirellulales</taxon>
        <taxon>Pirellulaceae</taxon>
        <taxon>Rubripirellula</taxon>
    </lineage>
</organism>
<dbReference type="OrthoDB" id="291381at2"/>
<keyword evidence="3" id="KW-1185">Reference proteome</keyword>
<reference evidence="2 3" key="1">
    <citation type="submission" date="2019-02" db="EMBL/GenBank/DDBJ databases">
        <title>Deep-cultivation of Planctomycetes and their phenomic and genomic characterization uncovers novel biology.</title>
        <authorList>
            <person name="Wiegand S."/>
            <person name="Jogler M."/>
            <person name="Boedeker C."/>
            <person name="Pinto D."/>
            <person name="Vollmers J."/>
            <person name="Rivas-Marin E."/>
            <person name="Kohn T."/>
            <person name="Peeters S.H."/>
            <person name="Heuer A."/>
            <person name="Rast P."/>
            <person name="Oberbeckmann S."/>
            <person name="Bunk B."/>
            <person name="Jeske O."/>
            <person name="Meyerdierks A."/>
            <person name="Storesund J.E."/>
            <person name="Kallscheuer N."/>
            <person name="Luecker S."/>
            <person name="Lage O.M."/>
            <person name="Pohl T."/>
            <person name="Merkel B.J."/>
            <person name="Hornburger P."/>
            <person name="Mueller R.-W."/>
            <person name="Bruemmer F."/>
            <person name="Labrenz M."/>
            <person name="Spormann A.M."/>
            <person name="Op Den Camp H."/>
            <person name="Overmann J."/>
            <person name="Amann R."/>
            <person name="Jetten M.S.M."/>
            <person name="Mascher T."/>
            <person name="Medema M.H."/>
            <person name="Devos D.P."/>
            <person name="Kaster A.-K."/>
            <person name="Ovreas L."/>
            <person name="Rohde M."/>
            <person name="Galperin M.Y."/>
            <person name="Jogler C."/>
        </authorList>
    </citation>
    <scope>NUCLEOTIDE SEQUENCE [LARGE SCALE GENOMIC DNA]</scope>
    <source>
        <strain evidence="2 3">Poly51</strain>
    </source>
</reference>
<evidence type="ECO:0000259" key="1">
    <source>
        <dbReference type="Pfam" id="PF07638"/>
    </source>
</evidence>
<sequence>MTLSKNHDSITVWFDQLRQGDPAAAAKLWDRLFQRLAEVARSQLSNRRVSDEEDIAAGVLTTLCNAADRGALPSIDSRDDLWRMLMSWTKNDCIDQGRNDARAKRGGGKVRGDSVFDGSSDAGFDLIADISPSPQTLAEMDEQLQRMLMKLGDPMLSEIAVAKMEGYSNEELATRYEVTIRTIERKLGMIRRRWSNVA</sequence>
<proteinExistence type="predicted"/>
<accession>A0A5C6EJG9</accession>
<dbReference type="Proteomes" id="UP000318288">
    <property type="component" value="Unassembled WGS sequence"/>
</dbReference>
<name>A0A5C6EJG9_9BACT</name>
<gene>
    <name evidence="2" type="ORF">Poly51_44650</name>
</gene>
<comment type="caution">
    <text evidence="2">The sequence shown here is derived from an EMBL/GenBank/DDBJ whole genome shotgun (WGS) entry which is preliminary data.</text>
</comment>
<protein>
    <submittedName>
        <fullName evidence="2">RNA polymerase sigma factor</fullName>
    </submittedName>
</protein>
<dbReference type="Gene3D" id="1.10.1740.10">
    <property type="match status" value="1"/>
</dbReference>
<dbReference type="GO" id="GO:0006352">
    <property type="term" value="P:DNA-templated transcription initiation"/>
    <property type="evidence" value="ECO:0007669"/>
    <property type="project" value="InterPro"/>
</dbReference>
<dbReference type="Pfam" id="PF07638">
    <property type="entry name" value="Sigma70_ECF"/>
    <property type="match status" value="1"/>
</dbReference>
<dbReference type="SUPFAM" id="SSF88946">
    <property type="entry name" value="Sigma2 domain of RNA polymerase sigma factors"/>
    <property type="match status" value="1"/>
</dbReference>
<dbReference type="EMBL" id="SJPW01000006">
    <property type="protein sequence ID" value="TWU48565.1"/>
    <property type="molecule type" value="Genomic_DNA"/>
</dbReference>
<dbReference type="GO" id="GO:0003700">
    <property type="term" value="F:DNA-binding transcription factor activity"/>
    <property type="evidence" value="ECO:0007669"/>
    <property type="project" value="InterPro"/>
</dbReference>
<dbReference type="InterPro" id="IPR053812">
    <property type="entry name" value="HTH_Sigma70_ECF-like"/>
</dbReference>
<dbReference type="AlphaFoldDB" id="A0A5C6EJG9"/>